<keyword evidence="2" id="KW-1185">Reference proteome</keyword>
<protein>
    <submittedName>
        <fullName evidence="1">Uncharacterized protein</fullName>
    </submittedName>
</protein>
<dbReference type="Proteomes" id="UP000717328">
    <property type="component" value="Unassembled WGS sequence"/>
</dbReference>
<evidence type="ECO:0000313" key="2">
    <source>
        <dbReference type="Proteomes" id="UP000717328"/>
    </source>
</evidence>
<gene>
    <name evidence="1" type="ORF">H0H81_005386</name>
</gene>
<dbReference type="AlphaFoldDB" id="A0A9P7FNM4"/>
<sequence length="440" mass="49721">MSRNQTRNACTFWHSSQDARSPSLFPYNISTVCTAWRAVIAIIPKYWTSIVVLTDISQSKSAISSHLEWSKGLPLCVTLTRRNPNFFDDEPATERVRVAAAMSHLLPEIHRFTALEIDVTYTSSLPRILTDIPHPAPRLEQLFLKVAKPGKFTGLFSGRPMMPDPSRFPRLQGLHLNGWNFVDIIRHCPSWFDKIGNGIPLSNTMLTVSNYRRTPDGVHGNGNFPYPLALSALRCFKYIKLDDVEFDVPSDWLNSDNFNLTANRVELSRLSPPLVGALVPLMDADHLVIANSSLRDVIGLSDHCPVLELSDISSSTFAADLCRLLPLWIGVELYIYRCLGFNDNVLRMLGRLQSPSVCRTQVQCLNASEMHVLALSGCTGFSIHMLRRMIRARQKLDDDQDYLRIHIDSGPPIAKKEKKWLERKLFEFVLDGDDDLELCS</sequence>
<evidence type="ECO:0000313" key="1">
    <source>
        <dbReference type="EMBL" id="KAG5633771.1"/>
    </source>
</evidence>
<proteinExistence type="predicted"/>
<comment type="caution">
    <text evidence="1">The sequence shown here is derived from an EMBL/GenBank/DDBJ whole genome shotgun (WGS) entry which is preliminary data.</text>
</comment>
<dbReference type="EMBL" id="JABCKI010007081">
    <property type="protein sequence ID" value="KAG5633771.1"/>
    <property type="molecule type" value="Genomic_DNA"/>
</dbReference>
<organism evidence="1 2">
    <name type="scientific">Sphagnurus paluster</name>
    <dbReference type="NCBI Taxonomy" id="117069"/>
    <lineage>
        <taxon>Eukaryota</taxon>
        <taxon>Fungi</taxon>
        <taxon>Dikarya</taxon>
        <taxon>Basidiomycota</taxon>
        <taxon>Agaricomycotina</taxon>
        <taxon>Agaricomycetes</taxon>
        <taxon>Agaricomycetidae</taxon>
        <taxon>Agaricales</taxon>
        <taxon>Tricholomatineae</taxon>
        <taxon>Lyophyllaceae</taxon>
        <taxon>Sphagnurus</taxon>
    </lineage>
</organism>
<reference evidence="1" key="2">
    <citation type="submission" date="2021-10" db="EMBL/GenBank/DDBJ databases">
        <title>Phylogenomics reveals ancestral predisposition of the termite-cultivated fungus Termitomyces towards a domesticated lifestyle.</title>
        <authorList>
            <person name="Auxier B."/>
            <person name="Grum-Grzhimaylo A."/>
            <person name="Cardenas M.E."/>
            <person name="Lodge J.D."/>
            <person name="Laessoe T."/>
            <person name="Pedersen O."/>
            <person name="Smith M.E."/>
            <person name="Kuyper T.W."/>
            <person name="Franco-Molano E.A."/>
            <person name="Baroni T.J."/>
            <person name="Aanen D.K."/>
        </authorList>
    </citation>
    <scope>NUCLEOTIDE SEQUENCE</scope>
    <source>
        <strain evidence="1">D49</strain>
    </source>
</reference>
<reference evidence="1" key="1">
    <citation type="submission" date="2021-02" db="EMBL/GenBank/DDBJ databases">
        <authorList>
            <person name="Nieuwenhuis M."/>
            <person name="Van De Peppel L.J.J."/>
        </authorList>
    </citation>
    <scope>NUCLEOTIDE SEQUENCE</scope>
    <source>
        <strain evidence="1">D49</strain>
    </source>
</reference>
<dbReference type="OrthoDB" id="3001771at2759"/>
<name>A0A9P7FNM4_9AGAR</name>
<accession>A0A9P7FNM4</accession>